<sequence length="126" mass="14818">MAKFFKVRADIEIKKKDPKNLWAYELGKQREILTMKILEDLRESCIIHDFILPGNLSYSDVEKGIDVFVVRVGERKYRVIPLSITGKAWVEKHKERHPKIPVISVDFKESYLEIKEKIVDAISQYK</sequence>
<dbReference type="Proteomes" id="UP000230553">
    <property type="component" value="Unassembled WGS sequence"/>
</dbReference>
<organism evidence="1 2">
    <name type="scientific">Candidatus Wolfebacteria bacterium CG_4_10_14_0_2_um_filter_39_18</name>
    <dbReference type="NCBI Taxonomy" id="1975061"/>
    <lineage>
        <taxon>Bacteria</taxon>
        <taxon>Candidatus Wolfeibacteriota</taxon>
    </lineage>
</organism>
<dbReference type="AlphaFoldDB" id="A0A2M7TG59"/>
<proteinExistence type="predicted"/>
<protein>
    <submittedName>
        <fullName evidence="1">Uncharacterized protein</fullName>
    </submittedName>
</protein>
<reference evidence="2" key="1">
    <citation type="submission" date="2017-09" db="EMBL/GenBank/DDBJ databases">
        <title>Depth-based differentiation of microbial function through sediment-hosted aquifers and enrichment of novel symbionts in the deep terrestrial subsurface.</title>
        <authorList>
            <person name="Probst A.J."/>
            <person name="Ladd B."/>
            <person name="Jarett J.K."/>
            <person name="Geller-Mcgrath D.E."/>
            <person name="Sieber C.M.K."/>
            <person name="Emerson J.B."/>
            <person name="Anantharaman K."/>
            <person name="Thomas B.C."/>
            <person name="Malmstrom R."/>
            <person name="Stieglmeier M."/>
            <person name="Klingl A."/>
            <person name="Woyke T."/>
            <person name="Ryan C.M."/>
            <person name="Banfield J.F."/>
        </authorList>
    </citation>
    <scope>NUCLEOTIDE SEQUENCE [LARGE SCALE GENOMIC DNA]</scope>
</reference>
<accession>A0A2M7TG59</accession>
<name>A0A2M7TG59_9BACT</name>
<evidence type="ECO:0000313" key="1">
    <source>
        <dbReference type="EMBL" id="PIZ44993.1"/>
    </source>
</evidence>
<comment type="caution">
    <text evidence="1">The sequence shown here is derived from an EMBL/GenBank/DDBJ whole genome shotgun (WGS) entry which is preliminary data.</text>
</comment>
<dbReference type="EMBL" id="PFNM01000026">
    <property type="protein sequence ID" value="PIZ44993.1"/>
    <property type="molecule type" value="Genomic_DNA"/>
</dbReference>
<gene>
    <name evidence="1" type="ORF">COY31_01260</name>
</gene>
<evidence type="ECO:0000313" key="2">
    <source>
        <dbReference type="Proteomes" id="UP000230553"/>
    </source>
</evidence>